<sequence length="154" mass="17797">MEEKYTKEDIQDYSSRIHKLMQDLDLSIGIGGLSRTCNVPQSKIRYWEQKGYIHCQKGDKNTSHRYPYSSIIKVELIKSFLNSGYTLAKAAEKAEVFDKTGSLLHRIAKQRFNCIDMIDDRPAIDMGSLKDDPEKHVYFVDYDGDLEAQIIKKN</sequence>
<dbReference type="GO" id="GO:0006355">
    <property type="term" value="P:regulation of DNA-templated transcription"/>
    <property type="evidence" value="ECO:0007669"/>
    <property type="project" value="InterPro"/>
</dbReference>
<protein>
    <submittedName>
        <fullName evidence="2">Transcriptional regulator, MerR family</fullName>
    </submittedName>
</protein>
<gene>
    <name evidence="2" type="ORF">RZ71_11000</name>
</gene>
<feature type="domain" description="HTH merR-type" evidence="1">
    <location>
        <begin position="30"/>
        <end position="92"/>
    </location>
</feature>
<keyword evidence="3" id="KW-1185">Reference proteome</keyword>
<dbReference type="SUPFAM" id="SSF46955">
    <property type="entry name" value="Putative DNA-binding domain"/>
    <property type="match status" value="1"/>
</dbReference>
<dbReference type="Proteomes" id="UP000037778">
    <property type="component" value="Unassembled WGS sequence"/>
</dbReference>
<accession>A0A0M9DDR1</accession>
<dbReference type="Gene3D" id="1.10.1660.10">
    <property type="match status" value="1"/>
</dbReference>
<dbReference type="EMBL" id="JXCY01000002">
    <property type="protein sequence ID" value="KOY77187.1"/>
    <property type="molecule type" value="Genomic_DNA"/>
</dbReference>
<reference evidence="2 3" key="1">
    <citation type="journal article" date="2015" name="Genome Biol. Evol.">
        <title>Functionally Structured Genomes in Lactobacillus kunkeei Colonizing the Honey Crop and Food Products of Honeybees and Stingless Bees.</title>
        <authorList>
            <person name="Tamarit D."/>
            <person name="Ellegaard K.M."/>
            <person name="Wikander J."/>
            <person name="Olofsson T."/>
            <person name="Vasquez A."/>
            <person name="Andersson S.G."/>
        </authorList>
    </citation>
    <scope>NUCLEOTIDE SEQUENCE [LARGE SCALE GENOMIC DNA]</scope>
    <source>
        <strain evidence="2 3">LAko</strain>
    </source>
</reference>
<evidence type="ECO:0000313" key="3">
    <source>
        <dbReference type="Proteomes" id="UP000037778"/>
    </source>
</evidence>
<evidence type="ECO:0000259" key="1">
    <source>
        <dbReference type="Pfam" id="PF13411"/>
    </source>
</evidence>
<dbReference type="GO" id="GO:0003677">
    <property type="term" value="F:DNA binding"/>
    <property type="evidence" value="ECO:0007669"/>
    <property type="project" value="InterPro"/>
</dbReference>
<comment type="caution">
    <text evidence="2">The sequence shown here is derived from an EMBL/GenBank/DDBJ whole genome shotgun (WGS) entry which is preliminary data.</text>
</comment>
<dbReference type="CDD" id="cd01105">
    <property type="entry name" value="HTH_GlnR-like"/>
    <property type="match status" value="1"/>
</dbReference>
<dbReference type="RefSeq" id="WP_053791478.1">
    <property type="nucleotide sequence ID" value="NZ_JXCY01000002.1"/>
</dbReference>
<dbReference type="InterPro" id="IPR000551">
    <property type="entry name" value="MerR-type_HTH_dom"/>
</dbReference>
<dbReference type="Pfam" id="PF13411">
    <property type="entry name" value="MerR_1"/>
    <property type="match status" value="1"/>
</dbReference>
<dbReference type="AlphaFoldDB" id="A0A0M9DDR1"/>
<name>A0A0M9DDR1_9LACO</name>
<dbReference type="InterPro" id="IPR009061">
    <property type="entry name" value="DNA-bd_dom_put_sf"/>
</dbReference>
<dbReference type="PATRIC" id="fig|148814.8.peg.295"/>
<proteinExistence type="predicted"/>
<organism evidence="2 3">
    <name type="scientific">Apilactobacillus kunkeei</name>
    <dbReference type="NCBI Taxonomy" id="148814"/>
    <lineage>
        <taxon>Bacteria</taxon>
        <taxon>Bacillati</taxon>
        <taxon>Bacillota</taxon>
        <taxon>Bacilli</taxon>
        <taxon>Lactobacillales</taxon>
        <taxon>Lactobacillaceae</taxon>
        <taxon>Apilactobacillus</taxon>
    </lineage>
</organism>
<evidence type="ECO:0000313" key="2">
    <source>
        <dbReference type="EMBL" id="KOY77187.1"/>
    </source>
</evidence>